<dbReference type="InterPro" id="IPR027291">
    <property type="entry name" value="Glyco_hydro_38_N_sf"/>
</dbReference>
<dbReference type="InterPro" id="IPR011330">
    <property type="entry name" value="Glyco_hydro/deAcase_b/a-brl"/>
</dbReference>
<dbReference type="GO" id="GO:0004559">
    <property type="term" value="F:alpha-mannosidase activity"/>
    <property type="evidence" value="ECO:0007669"/>
    <property type="project" value="InterPro"/>
</dbReference>
<sequence>MSEQKFTLYLIHHSHTDIGYTDYQEKIELHHINYIKEVIDILNAIHAGKTKWEGFKWNCESFWCVEKFLETADQSYIDDFIKYVKSGEIGLSGNYLNMTELVDYTVLNNTIARSVNSMERYSIQITSAMTADINGYGWGYADALYENGMRNLMSCIHTHHGYHPLFKKQMPFYWQSPKGNKLLVWNGEHYLIGNELVCNEYDYEYTIHDGLMHEHLSSFEMAEKRIEAYVRVLREQQHPYDFVPVSISGIMRDNSPASTKIIEFIHEYNAIHGQEIELQMVTLDEFFDILNQAEVEIPTYSGDWTDWWADGVGSTPNIVQHYREASRKLYAARQLDPDGKIIGKEVFDSTEYNLMFYAEHTWGYSSSIVEPWHPNVNKLDLRKSLFALKANESASRAINKITYFHGETPTSVHKELTFGAINPHDFPVIDVLNVSLESLFGHKHVEILEKDTGQVVPHQIGHYARGYEVNILVKLDAKQKKSYVIRDIAEPPLISAGNCAKIAVEGVNDLATTYTETLQTGSVVTPYKLENKFFRIQYEEGQGITSIYDKINGKELIKPTSKFSAFTPIYEVTPVKTTQYEERRLMGRNRKAVHTQRDIGKLLSATVLEDGLLYSRVELGYQLKGTNASSLILTAYKEIPRIDVDFRFHKTSVWEPENLYLALPFTTGYDNEEFWVEKTGTIFRPRIDQLPGTCTDFYALQDGMCYQSSNSSLIIATPDTPLIAMGDIKSHEIKLCGEEGVNNIDDVYAWVMNNFWETNFKVDLGGFHQYRYSLLLNDSNNVDEAFKTAKATNCPVLGYYSFI</sequence>
<dbReference type="InterPro" id="IPR011013">
    <property type="entry name" value="Gal_mutarotase_sf_dom"/>
</dbReference>
<evidence type="ECO:0000259" key="1">
    <source>
        <dbReference type="Pfam" id="PF01074"/>
    </source>
</evidence>
<name>A0A0W1ATX6_9BACL</name>
<dbReference type="GO" id="GO:0030246">
    <property type="term" value="F:carbohydrate binding"/>
    <property type="evidence" value="ECO:0007669"/>
    <property type="project" value="InterPro"/>
</dbReference>
<dbReference type="SUPFAM" id="SSF88713">
    <property type="entry name" value="Glycoside hydrolase/deacetylase"/>
    <property type="match status" value="1"/>
</dbReference>
<comment type="caution">
    <text evidence="2">The sequence shown here is derived from an EMBL/GenBank/DDBJ whole genome shotgun (WGS) entry which is preliminary data.</text>
</comment>
<dbReference type="RefSeq" id="WP_060625414.1">
    <property type="nucleotide sequence ID" value="NZ_LCZJ02000033.1"/>
</dbReference>
<dbReference type="CDD" id="cd10791">
    <property type="entry name" value="GH38N_AMII_like_1"/>
    <property type="match status" value="1"/>
</dbReference>
<dbReference type="SUPFAM" id="SSF74650">
    <property type="entry name" value="Galactose mutarotase-like"/>
    <property type="match status" value="1"/>
</dbReference>
<dbReference type="Pfam" id="PF01074">
    <property type="entry name" value="Glyco_hydro_38N"/>
    <property type="match status" value="1"/>
</dbReference>
<accession>A0A0W1ATX6</accession>
<keyword evidence="3" id="KW-1185">Reference proteome</keyword>
<dbReference type="AlphaFoldDB" id="A0A0W1ATX6"/>
<protein>
    <recommendedName>
        <fullName evidence="1">Glycoside hydrolase family 38 N-terminal domain-containing protein</fullName>
    </recommendedName>
</protein>
<evidence type="ECO:0000313" key="3">
    <source>
        <dbReference type="Proteomes" id="UP000054709"/>
    </source>
</evidence>
<organism evidence="2 3">
    <name type="scientific">Paenibacillus etheri</name>
    <dbReference type="NCBI Taxonomy" id="1306852"/>
    <lineage>
        <taxon>Bacteria</taxon>
        <taxon>Bacillati</taxon>
        <taxon>Bacillota</taxon>
        <taxon>Bacilli</taxon>
        <taxon>Bacillales</taxon>
        <taxon>Paenibacillaceae</taxon>
        <taxon>Paenibacillus</taxon>
    </lineage>
</organism>
<reference evidence="2 3" key="1">
    <citation type="journal article" date="2015" name="Int. Biodeterior. Biodegradation">
        <title>Physiological and genetic screening methods for the isolation of methyl tert-butyl ether-degrading bacteria for bioremediation purposes.</title>
        <authorList>
            <person name="Guisado I.M."/>
            <person name="Purswani J."/>
            <person name="Gonzalez Lopez J."/>
            <person name="Pozo C."/>
        </authorList>
    </citation>
    <scope>NUCLEOTIDE SEQUENCE [LARGE SCALE GENOMIC DNA]</scope>
    <source>
        <strain evidence="2 3">SH7</strain>
    </source>
</reference>
<dbReference type="InterPro" id="IPR000602">
    <property type="entry name" value="Glyco_hydro_38_N"/>
</dbReference>
<evidence type="ECO:0000313" key="2">
    <source>
        <dbReference type="EMBL" id="KTD84707.1"/>
    </source>
</evidence>
<gene>
    <name evidence="2" type="ORF">UQ64_23970</name>
</gene>
<feature type="domain" description="Glycoside hydrolase family 38 N-terminal" evidence="1">
    <location>
        <begin position="8"/>
        <end position="300"/>
    </location>
</feature>
<dbReference type="Gene3D" id="3.20.110.10">
    <property type="entry name" value="Glycoside hydrolase 38, N terminal domain"/>
    <property type="match status" value="1"/>
</dbReference>
<dbReference type="GO" id="GO:0006013">
    <property type="term" value="P:mannose metabolic process"/>
    <property type="evidence" value="ECO:0007669"/>
    <property type="project" value="InterPro"/>
</dbReference>
<dbReference type="Proteomes" id="UP000054709">
    <property type="component" value="Unassembled WGS sequence"/>
</dbReference>
<dbReference type="EMBL" id="LCZJ02000033">
    <property type="protein sequence ID" value="KTD84707.1"/>
    <property type="molecule type" value="Genomic_DNA"/>
</dbReference>
<proteinExistence type="predicted"/>